<keyword evidence="9" id="KW-1185">Reference proteome</keyword>
<dbReference type="Pfam" id="PF00202">
    <property type="entry name" value="Aminotran_3"/>
    <property type="match status" value="1"/>
</dbReference>
<keyword evidence="5 6" id="KW-0663">Pyridoxal phosphate</keyword>
<comment type="catalytic activity">
    <reaction evidence="7">
        <text>L-2,4-diaminobutanoate + 2-oxoglutarate = L-aspartate 4-semialdehyde + L-glutamate</text>
        <dbReference type="Rhea" id="RHEA:11160"/>
        <dbReference type="ChEBI" id="CHEBI:16810"/>
        <dbReference type="ChEBI" id="CHEBI:29985"/>
        <dbReference type="ChEBI" id="CHEBI:58761"/>
        <dbReference type="ChEBI" id="CHEBI:537519"/>
        <dbReference type="EC" id="2.6.1.76"/>
    </reaction>
</comment>
<dbReference type="Proteomes" id="UP000218890">
    <property type="component" value="Chromosome"/>
</dbReference>
<dbReference type="PIRSF" id="PIRSF000521">
    <property type="entry name" value="Transaminase_4ab_Lys_Orn"/>
    <property type="match status" value="1"/>
</dbReference>
<keyword evidence="3 7" id="KW-0032">Aminotransferase</keyword>
<dbReference type="AlphaFoldDB" id="A0A0X8X9A0"/>
<evidence type="ECO:0000256" key="6">
    <source>
        <dbReference type="RuleBase" id="RU003560"/>
    </source>
</evidence>
<dbReference type="CDD" id="cd00610">
    <property type="entry name" value="OAT_like"/>
    <property type="match status" value="1"/>
</dbReference>
<evidence type="ECO:0000256" key="2">
    <source>
        <dbReference type="ARBA" id="ARBA00008954"/>
    </source>
</evidence>
<comment type="similarity">
    <text evidence="2 6">Belongs to the class-III pyridoxal-phosphate-dependent aminotransferase family.</text>
</comment>
<dbReference type="EC" id="2.6.1.76" evidence="7"/>
<dbReference type="PANTHER" id="PTHR43552:SF2">
    <property type="entry name" value="DIAMINOBUTYRATE--2-OXOGLUTARATE TRANSAMINASE"/>
    <property type="match status" value="1"/>
</dbReference>
<proteinExistence type="inferred from homology"/>
<dbReference type="InterPro" id="IPR004637">
    <property type="entry name" value="Dat"/>
</dbReference>
<keyword evidence="4 7" id="KW-0808">Transferase</keyword>
<evidence type="ECO:0000313" key="8">
    <source>
        <dbReference type="EMBL" id="BAU57839.1"/>
    </source>
</evidence>
<dbReference type="EMBL" id="AP017372">
    <property type="protein sequence ID" value="BAU57839.1"/>
    <property type="molecule type" value="Genomic_DNA"/>
</dbReference>
<dbReference type="OrthoDB" id="9770449at2"/>
<dbReference type="NCBIfam" id="NF006733">
    <property type="entry name" value="PRK09264.1"/>
    <property type="match status" value="1"/>
</dbReference>
<gene>
    <name evidence="8" type="primary">ectB</name>
    <name evidence="8" type="ORF">HH1059_11470</name>
</gene>
<dbReference type="InterPro" id="IPR012773">
    <property type="entry name" value="Ectoine_EctB"/>
</dbReference>
<dbReference type="GO" id="GO:0019491">
    <property type="term" value="P:ectoine biosynthetic process"/>
    <property type="evidence" value="ECO:0007669"/>
    <property type="project" value="UniProtKB-UniPathway"/>
</dbReference>
<dbReference type="GO" id="GO:0047307">
    <property type="term" value="F:diaminobutyrate-pyruvate transaminase activity"/>
    <property type="evidence" value="ECO:0007669"/>
    <property type="project" value="InterPro"/>
</dbReference>
<evidence type="ECO:0000256" key="7">
    <source>
        <dbReference type="RuleBase" id="RU365034"/>
    </source>
</evidence>
<organism evidence="8 9">
    <name type="scientific">Halorhodospira halochloris</name>
    <name type="common">Ectothiorhodospira halochloris</name>
    <dbReference type="NCBI Taxonomy" id="1052"/>
    <lineage>
        <taxon>Bacteria</taxon>
        <taxon>Pseudomonadati</taxon>
        <taxon>Pseudomonadota</taxon>
        <taxon>Gammaproteobacteria</taxon>
        <taxon>Chromatiales</taxon>
        <taxon>Ectothiorhodospiraceae</taxon>
        <taxon>Halorhodospira</taxon>
    </lineage>
</organism>
<evidence type="ECO:0000256" key="5">
    <source>
        <dbReference type="ARBA" id="ARBA00022898"/>
    </source>
</evidence>
<dbReference type="KEGG" id="hhk:HH1059_11470"/>
<dbReference type="NCBIfam" id="TIGR00709">
    <property type="entry name" value="dat"/>
    <property type="match status" value="1"/>
</dbReference>
<dbReference type="Gene3D" id="3.40.640.10">
    <property type="entry name" value="Type I PLP-dependent aspartate aminotransferase-like (Major domain)"/>
    <property type="match status" value="1"/>
</dbReference>
<dbReference type="RefSeq" id="WP_096409163.1">
    <property type="nucleotide sequence ID" value="NZ_AP017372.2"/>
</dbReference>
<dbReference type="NCBIfam" id="TIGR02407">
    <property type="entry name" value="ectoine_ectB"/>
    <property type="match status" value="1"/>
</dbReference>
<dbReference type="GO" id="GO:0030170">
    <property type="term" value="F:pyridoxal phosphate binding"/>
    <property type="evidence" value="ECO:0007669"/>
    <property type="project" value="InterPro"/>
</dbReference>
<name>A0A0X8X9A0_HALHR</name>
<evidence type="ECO:0000256" key="3">
    <source>
        <dbReference type="ARBA" id="ARBA00022576"/>
    </source>
</evidence>
<dbReference type="UniPathway" id="UPA00067">
    <property type="reaction ID" value="UER00121"/>
</dbReference>
<comment type="pathway">
    <text evidence="7">Amine and polyamine biosynthesis; ectoine biosynthesis; L-ectoine from L-aspartate 4-semialdehyde: step 1/3.</text>
</comment>
<protein>
    <recommendedName>
        <fullName evidence="7">Diaminobutyrate--2-oxoglutarate transaminase</fullName>
        <ecNumber evidence="7">2.6.1.76</ecNumber>
    </recommendedName>
    <alternativeName>
        <fullName evidence="7">DABA aminotransferase</fullName>
    </alternativeName>
</protein>
<dbReference type="SUPFAM" id="SSF53383">
    <property type="entry name" value="PLP-dependent transferases"/>
    <property type="match status" value="1"/>
</dbReference>
<reference evidence="8" key="1">
    <citation type="submission" date="2016-02" db="EMBL/GenBank/DDBJ databases">
        <title>Halorhodospira halochloris DSM-1059 complete genome, version 2.</title>
        <authorList>
            <person name="Tsukatani Y."/>
        </authorList>
    </citation>
    <scope>NUCLEOTIDE SEQUENCE</scope>
    <source>
        <strain evidence="8">DSM 1059</strain>
    </source>
</reference>
<evidence type="ECO:0000256" key="4">
    <source>
        <dbReference type="ARBA" id="ARBA00022679"/>
    </source>
</evidence>
<dbReference type="Gene3D" id="3.90.1150.10">
    <property type="entry name" value="Aspartate Aminotransferase, domain 1"/>
    <property type="match status" value="1"/>
</dbReference>
<evidence type="ECO:0000313" key="9">
    <source>
        <dbReference type="Proteomes" id="UP000218890"/>
    </source>
</evidence>
<accession>A0A0X8X9A0</accession>
<sequence>MTLDVMETIERHESVVRSYIRTFPKPFDRAQGVRIYDTDGNPYLDFFAGASVLNYGHNNPELKKVLLDYIESDRIVHSLDMASVARAEFLDAFNRYILEPRGMSYRVQFPGPTGTNAVEAALKIVRKVTERHKVLSFTNAFHGMTVGSLAVTGNAFKRRGAGFPLTYSESMPYDGYFGKDVDTIDYMDKLLADKGSGIDKPAAIITETVQGEGGLAACSMEWLKAVEDVCRKHDLLLVVDDIQTGNGRTGPYFSFEEAGISPDIVTVSKSISGYGLPLALTLVKPEHDIWEPGEHNGTFRGHNLAFATAKRALELYWSNDELQRETERKGQLIYSALQKIIDKYPAAGGEHRGRGMMRGIRFSADAEIAGTVSEVAFENGMIIETSGPEDDVLKLLPPLIISDEDLNIGLEIIDRAVGEALQRCSIS</sequence>
<dbReference type="InterPro" id="IPR049704">
    <property type="entry name" value="Aminotrans_3_PPA_site"/>
</dbReference>
<dbReference type="PANTHER" id="PTHR43552">
    <property type="entry name" value="DIAMINOBUTYRATE--2-OXOGLUTARATE AMINOTRANSFERASE"/>
    <property type="match status" value="1"/>
</dbReference>
<dbReference type="InterPro" id="IPR015421">
    <property type="entry name" value="PyrdxlP-dep_Trfase_major"/>
</dbReference>
<comment type="cofactor">
    <cofactor evidence="1 7">
        <name>pyridoxal 5'-phosphate</name>
        <dbReference type="ChEBI" id="CHEBI:597326"/>
    </cofactor>
</comment>
<dbReference type="InterPro" id="IPR005814">
    <property type="entry name" value="Aminotrans_3"/>
</dbReference>
<dbReference type="InterPro" id="IPR015422">
    <property type="entry name" value="PyrdxlP-dep_Trfase_small"/>
</dbReference>
<dbReference type="GO" id="GO:0045303">
    <property type="term" value="F:diaminobutyrate-2-oxoglutarate transaminase activity"/>
    <property type="evidence" value="ECO:0007669"/>
    <property type="project" value="UniProtKB-EC"/>
</dbReference>
<dbReference type="InterPro" id="IPR015424">
    <property type="entry name" value="PyrdxlP-dep_Trfase"/>
</dbReference>
<evidence type="ECO:0000256" key="1">
    <source>
        <dbReference type="ARBA" id="ARBA00001933"/>
    </source>
</evidence>
<comment type="function">
    <text evidence="7">Catalyzes reversively the conversion of L-aspartate beta-semialdehyde (ASA) to L-2,4-diaminobutyrate (DABA) by transamination with L-glutamate.</text>
</comment>
<dbReference type="PROSITE" id="PS00600">
    <property type="entry name" value="AA_TRANSFER_CLASS_3"/>
    <property type="match status" value="1"/>
</dbReference>